<keyword evidence="2" id="KW-1185">Reference proteome</keyword>
<evidence type="ECO:0000313" key="2">
    <source>
        <dbReference type="Proteomes" id="UP001185092"/>
    </source>
</evidence>
<proteinExistence type="predicted"/>
<dbReference type="Proteomes" id="UP001185092">
    <property type="component" value="Unassembled WGS sequence"/>
</dbReference>
<gene>
    <name evidence="1" type="ORF">HNQ88_000877</name>
</gene>
<reference evidence="1" key="1">
    <citation type="submission" date="2023-07" db="EMBL/GenBank/DDBJ databases">
        <title>Genomic Encyclopedia of Type Strains, Phase IV (KMG-IV): sequencing the most valuable type-strain genomes for metagenomic binning, comparative biology and taxonomic classification.</title>
        <authorList>
            <person name="Goeker M."/>
        </authorList>
    </citation>
    <scope>NUCLEOTIDE SEQUENCE</scope>
    <source>
        <strain evidence="1">DSM 26174</strain>
    </source>
</reference>
<name>A0AAE3XLD1_9BACT</name>
<evidence type="ECO:0000313" key="1">
    <source>
        <dbReference type="EMBL" id="MDR6237901.1"/>
    </source>
</evidence>
<dbReference type="EMBL" id="JAVDQD010000001">
    <property type="protein sequence ID" value="MDR6237901.1"/>
    <property type="molecule type" value="Genomic_DNA"/>
</dbReference>
<organism evidence="1 2">
    <name type="scientific">Aureibacter tunicatorum</name>
    <dbReference type="NCBI Taxonomy" id="866807"/>
    <lineage>
        <taxon>Bacteria</taxon>
        <taxon>Pseudomonadati</taxon>
        <taxon>Bacteroidota</taxon>
        <taxon>Cytophagia</taxon>
        <taxon>Cytophagales</taxon>
        <taxon>Persicobacteraceae</taxon>
        <taxon>Aureibacter</taxon>
    </lineage>
</organism>
<sequence>MKIKKSKKRFAFTEKQKRKDRHPFALTIGKSCKVWANRLFRRENKRILKRIRDEDKEIAFIRHRKFLSWYVD</sequence>
<protein>
    <submittedName>
        <fullName evidence="1">Uncharacterized protein</fullName>
    </submittedName>
</protein>
<dbReference type="AlphaFoldDB" id="A0AAE3XLD1"/>
<comment type="caution">
    <text evidence="1">The sequence shown here is derived from an EMBL/GenBank/DDBJ whole genome shotgun (WGS) entry which is preliminary data.</text>
</comment>
<accession>A0AAE3XLD1</accession>